<keyword evidence="1" id="KW-0808">Transferase</keyword>
<evidence type="ECO:0000313" key="4">
    <source>
        <dbReference type="EMBL" id="SFQ23322.1"/>
    </source>
</evidence>
<organism evidence="4 5">
    <name type="scientific">Butyrivibrio proteoclasticus</name>
    <dbReference type="NCBI Taxonomy" id="43305"/>
    <lineage>
        <taxon>Bacteria</taxon>
        <taxon>Bacillati</taxon>
        <taxon>Bacillota</taxon>
        <taxon>Clostridia</taxon>
        <taxon>Lachnospirales</taxon>
        <taxon>Lachnospiraceae</taxon>
        <taxon>Butyrivibrio</taxon>
    </lineage>
</organism>
<dbReference type="PANTHER" id="PTHR43420">
    <property type="entry name" value="ACETYLTRANSFERASE"/>
    <property type="match status" value="1"/>
</dbReference>
<dbReference type="Gene3D" id="3.40.630.30">
    <property type="match status" value="1"/>
</dbReference>
<dbReference type="InterPro" id="IPR000182">
    <property type="entry name" value="GNAT_dom"/>
</dbReference>
<dbReference type="PANTHER" id="PTHR43420:SF47">
    <property type="entry name" value="N-ACETYLTRANSFERASE DOMAIN-CONTAINING PROTEIN"/>
    <property type="match status" value="1"/>
</dbReference>
<dbReference type="GO" id="GO:0005840">
    <property type="term" value="C:ribosome"/>
    <property type="evidence" value="ECO:0007669"/>
    <property type="project" value="UniProtKB-KW"/>
</dbReference>
<dbReference type="InterPro" id="IPR016181">
    <property type="entry name" value="Acyl_CoA_acyltransferase"/>
</dbReference>
<accession>A0A1I5WU74</accession>
<sequence>MNYRLGRLEDVEEISKMVDSAKVLMSSQGIEQWDEIYPAKEDFEDDIEKKTLYVVMDDDSNTESGFTESDGDVTETNLAAIYVISTECDDAYENGSWEYDNACIIHRLCVSPDYQNKGIGKKLLNKIEDQLADMGFDSVRLDVFSENPFALRLYENNGYEKRGHADWRKGRFYLMEKKIG</sequence>
<evidence type="ECO:0000259" key="3">
    <source>
        <dbReference type="PROSITE" id="PS51186"/>
    </source>
</evidence>
<dbReference type="GO" id="GO:0016747">
    <property type="term" value="F:acyltransferase activity, transferring groups other than amino-acyl groups"/>
    <property type="evidence" value="ECO:0007669"/>
    <property type="project" value="InterPro"/>
</dbReference>
<keyword evidence="4" id="KW-0687">Ribonucleoprotein</keyword>
<dbReference type="PROSITE" id="PS51186">
    <property type="entry name" value="GNAT"/>
    <property type="match status" value="1"/>
</dbReference>
<dbReference type="OrthoDB" id="9796381at2"/>
<protein>
    <submittedName>
        <fullName evidence="4">Ribosomal protein S18 acetylase RimI</fullName>
    </submittedName>
</protein>
<evidence type="ECO:0000256" key="2">
    <source>
        <dbReference type="ARBA" id="ARBA00023315"/>
    </source>
</evidence>
<evidence type="ECO:0000256" key="1">
    <source>
        <dbReference type="ARBA" id="ARBA00022679"/>
    </source>
</evidence>
<dbReference type="CDD" id="cd04301">
    <property type="entry name" value="NAT_SF"/>
    <property type="match status" value="1"/>
</dbReference>
<name>A0A1I5WU74_9FIRM</name>
<gene>
    <name evidence="4" type="ORF">SAMN04487928_12536</name>
</gene>
<dbReference type="EMBL" id="FOXO01000025">
    <property type="protein sequence ID" value="SFQ23322.1"/>
    <property type="molecule type" value="Genomic_DNA"/>
</dbReference>
<reference evidence="5" key="1">
    <citation type="submission" date="2016-10" db="EMBL/GenBank/DDBJ databases">
        <authorList>
            <person name="Varghese N."/>
            <person name="Submissions S."/>
        </authorList>
    </citation>
    <scope>NUCLEOTIDE SEQUENCE [LARGE SCALE GENOMIC DNA]</scope>
    <source>
        <strain evidence="5">P18</strain>
    </source>
</reference>
<evidence type="ECO:0000313" key="5">
    <source>
        <dbReference type="Proteomes" id="UP000182624"/>
    </source>
</evidence>
<dbReference type="Proteomes" id="UP000182624">
    <property type="component" value="Unassembled WGS sequence"/>
</dbReference>
<keyword evidence="4" id="KW-0689">Ribosomal protein</keyword>
<dbReference type="InterPro" id="IPR050680">
    <property type="entry name" value="YpeA/RimI_acetyltransf"/>
</dbReference>
<dbReference type="Pfam" id="PF00583">
    <property type="entry name" value="Acetyltransf_1"/>
    <property type="match status" value="1"/>
</dbReference>
<dbReference type="AlphaFoldDB" id="A0A1I5WU74"/>
<keyword evidence="5" id="KW-1185">Reference proteome</keyword>
<keyword evidence="2" id="KW-0012">Acyltransferase</keyword>
<proteinExistence type="predicted"/>
<feature type="domain" description="N-acetyltransferase" evidence="3">
    <location>
        <begin position="1"/>
        <end position="180"/>
    </location>
</feature>
<dbReference type="SUPFAM" id="SSF55729">
    <property type="entry name" value="Acyl-CoA N-acyltransferases (Nat)"/>
    <property type="match status" value="1"/>
</dbReference>
<dbReference type="RefSeq" id="WP_074890428.1">
    <property type="nucleotide sequence ID" value="NZ_FOXO01000025.1"/>
</dbReference>